<comment type="caution">
    <text evidence="3">The sequence shown here is derived from an EMBL/GenBank/DDBJ whole genome shotgun (WGS) entry which is preliminary data.</text>
</comment>
<feature type="signal peptide" evidence="1">
    <location>
        <begin position="1"/>
        <end position="23"/>
    </location>
</feature>
<dbReference type="NCBIfam" id="TIGR02595">
    <property type="entry name" value="PEP_CTERM"/>
    <property type="match status" value="1"/>
</dbReference>
<protein>
    <submittedName>
        <fullName evidence="3">PEP-CTERM protein-sorting domain</fullName>
    </submittedName>
</protein>
<dbReference type="PROSITE" id="PS51257">
    <property type="entry name" value="PROKAR_LIPOPROTEIN"/>
    <property type="match status" value="1"/>
</dbReference>
<gene>
    <name evidence="3" type="ORF">S2091_1731</name>
</gene>
<accession>A0A2S9H1A4</accession>
<name>A0A2S9H1A4_9BURK</name>
<evidence type="ECO:0000256" key="1">
    <source>
        <dbReference type="SAM" id="SignalP"/>
    </source>
</evidence>
<dbReference type="OrthoDB" id="8701420at2"/>
<dbReference type="EMBL" id="PUGF01000006">
    <property type="protein sequence ID" value="PRC93730.1"/>
    <property type="molecule type" value="Genomic_DNA"/>
</dbReference>
<evidence type="ECO:0000313" key="3">
    <source>
        <dbReference type="EMBL" id="PRC93730.1"/>
    </source>
</evidence>
<evidence type="ECO:0000259" key="2">
    <source>
        <dbReference type="Pfam" id="PF07589"/>
    </source>
</evidence>
<feature type="domain" description="Ice-binding protein C-terminal" evidence="2">
    <location>
        <begin position="243"/>
        <end position="265"/>
    </location>
</feature>
<dbReference type="AlphaFoldDB" id="A0A2S9H1A4"/>
<dbReference type="InterPro" id="IPR013424">
    <property type="entry name" value="Ice-binding_C"/>
</dbReference>
<proteinExistence type="predicted"/>
<keyword evidence="4" id="KW-1185">Reference proteome</keyword>
<organism evidence="3 4">
    <name type="scientific">Solimicrobium silvestre</name>
    <dbReference type="NCBI Taxonomy" id="2099400"/>
    <lineage>
        <taxon>Bacteria</taxon>
        <taxon>Pseudomonadati</taxon>
        <taxon>Pseudomonadota</taxon>
        <taxon>Betaproteobacteria</taxon>
        <taxon>Burkholderiales</taxon>
        <taxon>Oxalobacteraceae</taxon>
        <taxon>Solimicrobium</taxon>
    </lineage>
</organism>
<evidence type="ECO:0000313" key="4">
    <source>
        <dbReference type="Proteomes" id="UP000237839"/>
    </source>
</evidence>
<reference evidence="3 4" key="1">
    <citation type="submission" date="2018-02" db="EMBL/GenBank/DDBJ databases">
        <title>Solimicrobium silvestre gen. nov., sp. nov., isolated from alpine forest soil.</title>
        <authorList>
            <person name="Margesin R."/>
            <person name="Albuquerque L."/>
            <person name="Zhang D.-C."/>
            <person name="Froufe H.J.C."/>
            <person name="Severino R."/>
            <person name="Roxo I."/>
            <person name="Egas C."/>
            <person name="Da Costa M.S."/>
        </authorList>
    </citation>
    <scope>NUCLEOTIDE SEQUENCE [LARGE SCALE GENOMIC DNA]</scope>
    <source>
        <strain evidence="3 4">S20-91</strain>
    </source>
</reference>
<keyword evidence="1" id="KW-0732">Signal</keyword>
<dbReference type="Pfam" id="PF07589">
    <property type="entry name" value="PEP-CTERM"/>
    <property type="match status" value="1"/>
</dbReference>
<dbReference type="Proteomes" id="UP000237839">
    <property type="component" value="Unassembled WGS sequence"/>
</dbReference>
<dbReference type="RefSeq" id="WP_105531386.1">
    <property type="nucleotide sequence ID" value="NZ_PUGF01000006.1"/>
</dbReference>
<sequence length="272" mass="28172">MSNFFLKSAAIVGLSALACSAYANPYLPGLTNLDFSSYSGTAPKGYFTNVDPTGWTGGTGLIFIDSTTPGQDAAGPVYLPTYGDPSPNLPGNYVEADGNPTYGSGFNYSVSGLTPGDNYTLIFYQAASQQTGFGNGLNTTERWIVSLGTAGMVYCNGCGAADSYYGGNDSTYSNADGSASVVATPLMTTPSGGTTPWQQVTLNLQADSTTDLLSFLAWGDNGNTVNLPPIVFLTGVDTPNEVPAPEPAALTLLGVGLLAIMLRRRSKQDGAK</sequence>
<feature type="chain" id="PRO_5015524219" evidence="1">
    <location>
        <begin position="24"/>
        <end position="272"/>
    </location>
</feature>